<dbReference type="PRINTS" id="PR00196">
    <property type="entry name" value="ANNEXIN"/>
</dbReference>
<dbReference type="Proteomes" id="UP000243217">
    <property type="component" value="Unassembled WGS sequence"/>
</dbReference>
<dbReference type="SUPFAM" id="SSF47874">
    <property type="entry name" value="Annexin"/>
    <property type="match status" value="1"/>
</dbReference>
<dbReference type="InterPro" id="IPR001464">
    <property type="entry name" value="Annexin"/>
</dbReference>
<dbReference type="EMBL" id="JNBS01003904">
    <property type="protein sequence ID" value="OQR85099.1"/>
    <property type="molecule type" value="Genomic_DNA"/>
</dbReference>
<keyword evidence="2" id="KW-0677">Repeat</keyword>
<dbReference type="Pfam" id="PF00191">
    <property type="entry name" value="Annexin"/>
    <property type="match status" value="1"/>
</dbReference>
<dbReference type="AlphaFoldDB" id="A0A1V9YHB4"/>
<keyword evidence="5" id="KW-1185">Reference proteome</keyword>
<dbReference type="GO" id="GO:0005737">
    <property type="term" value="C:cytoplasm"/>
    <property type="evidence" value="ECO:0007669"/>
    <property type="project" value="TreeGrafter"/>
</dbReference>
<dbReference type="GO" id="GO:0001786">
    <property type="term" value="F:phosphatidylserine binding"/>
    <property type="evidence" value="ECO:0007669"/>
    <property type="project" value="TreeGrafter"/>
</dbReference>
<dbReference type="PANTHER" id="PTHR10502:SF102">
    <property type="entry name" value="ANNEXIN B11"/>
    <property type="match status" value="1"/>
</dbReference>
<evidence type="ECO:0000313" key="4">
    <source>
        <dbReference type="EMBL" id="OQR85099.1"/>
    </source>
</evidence>
<dbReference type="Gene3D" id="1.10.220.10">
    <property type="entry name" value="Annexin"/>
    <property type="match status" value="4"/>
</dbReference>
<dbReference type="PANTHER" id="PTHR10502">
    <property type="entry name" value="ANNEXIN"/>
    <property type="match status" value="1"/>
</dbReference>
<dbReference type="GO" id="GO:0005544">
    <property type="term" value="F:calcium-dependent phospholipid binding"/>
    <property type="evidence" value="ECO:0007669"/>
    <property type="project" value="InterPro"/>
</dbReference>
<evidence type="ECO:0000256" key="3">
    <source>
        <dbReference type="ARBA" id="ARBA00023216"/>
    </source>
</evidence>
<accession>A0A1V9YHB4</accession>
<comment type="caution">
    <text evidence="4">The sequence shown here is derived from an EMBL/GenBank/DDBJ whole genome shotgun (WGS) entry which is preliminary data.</text>
</comment>
<proteinExistence type="inferred from homology"/>
<dbReference type="OrthoDB" id="37886at2759"/>
<dbReference type="GO" id="GO:0005509">
    <property type="term" value="F:calcium ion binding"/>
    <property type="evidence" value="ECO:0007669"/>
    <property type="project" value="InterPro"/>
</dbReference>
<evidence type="ECO:0000313" key="5">
    <source>
        <dbReference type="Proteomes" id="UP000243217"/>
    </source>
</evidence>
<dbReference type="InterPro" id="IPR037104">
    <property type="entry name" value="Annexin_sf"/>
</dbReference>
<gene>
    <name evidence="4" type="ORF">THRCLA_10786</name>
</gene>
<keyword evidence="3" id="KW-0041">Annexin</keyword>
<sequence>MNIYPDVSYDSDTQSVIDHWCQEINTACEGLDKDRLSELLASKSANERALIHLRYPELFNTSLVNKMNNLTLGDYGKLLQFLALPIEQAEAMIIHNVTKDADTIEKVLIPVLSGRTDKELGILWNAFFKLYKEYLLLTIDDYLSGDIKTFYFAVLSRRALEFNPASHNQARAEELADIMYRAGESKGDEAFFFNTLCSIPSKFLSTVNAAYARKYDHQLTSAIEKKFGGQAKDAILYHANMILHPIETIADKLESTMKGIGIDEYGLSATLVRYQALLPQAKKAYRAKYNQSLRDRIQGKTSGDYGKLLLLIYDHSN</sequence>
<comment type="similarity">
    <text evidence="1">Belongs to the annexin family.</text>
</comment>
<dbReference type="GO" id="GO:0005886">
    <property type="term" value="C:plasma membrane"/>
    <property type="evidence" value="ECO:0007669"/>
    <property type="project" value="TreeGrafter"/>
</dbReference>
<protein>
    <submittedName>
        <fullName evidence="4">Annexin (Annexin) Family</fullName>
    </submittedName>
</protein>
<dbReference type="STRING" id="74557.A0A1V9YHB4"/>
<name>A0A1V9YHB4_9STRA</name>
<dbReference type="InterPro" id="IPR018502">
    <property type="entry name" value="Annexin_repeat"/>
</dbReference>
<evidence type="ECO:0000256" key="1">
    <source>
        <dbReference type="ARBA" id="ARBA00007831"/>
    </source>
</evidence>
<evidence type="ECO:0000256" key="2">
    <source>
        <dbReference type="ARBA" id="ARBA00022737"/>
    </source>
</evidence>
<organism evidence="4 5">
    <name type="scientific">Thraustotheca clavata</name>
    <dbReference type="NCBI Taxonomy" id="74557"/>
    <lineage>
        <taxon>Eukaryota</taxon>
        <taxon>Sar</taxon>
        <taxon>Stramenopiles</taxon>
        <taxon>Oomycota</taxon>
        <taxon>Saprolegniomycetes</taxon>
        <taxon>Saprolegniales</taxon>
        <taxon>Achlyaceae</taxon>
        <taxon>Thraustotheca</taxon>
    </lineage>
</organism>
<reference evidence="4 5" key="1">
    <citation type="journal article" date="2014" name="Genome Biol. Evol.">
        <title>The secreted proteins of Achlya hypogyna and Thraustotheca clavata identify the ancestral oomycete secretome and reveal gene acquisitions by horizontal gene transfer.</title>
        <authorList>
            <person name="Misner I."/>
            <person name="Blouin N."/>
            <person name="Leonard G."/>
            <person name="Richards T.A."/>
            <person name="Lane C.E."/>
        </authorList>
    </citation>
    <scope>NUCLEOTIDE SEQUENCE [LARGE SCALE GENOMIC DNA]</scope>
    <source>
        <strain evidence="4 5">ATCC 34112</strain>
    </source>
</reference>